<protein>
    <recommendedName>
        <fullName evidence="1">DNA mimic protein DMP19 C-terminal domain-containing protein</fullName>
    </recommendedName>
</protein>
<evidence type="ECO:0000259" key="1">
    <source>
        <dbReference type="Pfam" id="PF14300"/>
    </source>
</evidence>
<sequence length="194" mass="21541">MNDDSVVYDRIEYTAVDDILECTTDTSHPVLLTKAALDGTPAEVVDCNRELVARSLDRAGTIEDLSRDSVRSSYVDLYRAAVTERGWAWYRDRVPRTARELALQGLKLIGAREHLDLVVRAIEEDLDDEAFRSAFDTAEAATALEAANAAFLLDLPTINVLSETDIETALSIEFSGEGLPADYPRWRGDLSIFE</sequence>
<gene>
    <name evidence="2" type="ORF">I6H47_15635</name>
</gene>
<accession>A0A7T3ZYR9</accession>
<feature type="domain" description="DNA mimic protein DMP19 C-terminal" evidence="1">
    <location>
        <begin position="64"/>
        <end position="151"/>
    </location>
</feature>
<dbReference type="EMBL" id="CP065989">
    <property type="protein sequence ID" value="QQB14173.1"/>
    <property type="molecule type" value="Genomic_DNA"/>
</dbReference>
<evidence type="ECO:0000313" key="3">
    <source>
        <dbReference type="Proteomes" id="UP000595374"/>
    </source>
</evidence>
<dbReference type="Proteomes" id="UP000595374">
    <property type="component" value="Chromosome"/>
</dbReference>
<dbReference type="Pfam" id="PF14300">
    <property type="entry name" value="DMP19"/>
    <property type="match status" value="1"/>
</dbReference>
<proteinExistence type="predicted"/>
<organism evidence="2 3">
    <name type="scientific">Brevibacterium casei</name>
    <dbReference type="NCBI Taxonomy" id="33889"/>
    <lineage>
        <taxon>Bacteria</taxon>
        <taxon>Bacillati</taxon>
        <taxon>Actinomycetota</taxon>
        <taxon>Actinomycetes</taxon>
        <taxon>Micrococcales</taxon>
        <taxon>Brevibacteriaceae</taxon>
        <taxon>Brevibacterium</taxon>
    </lineage>
</organism>
<dbReference type="InterPro" id="IPR025402">
    <property type="entry name" value="DMP19_C"/>
</dbReference>
<dbReference type="RefSeq" id="WP_198499285.1">
    <property type="nucleotide sequence ID" value="NZ_CP065989.1"/>
</dbReference>
<reference evidence="2 3" key="1">
    <citation type="submission" date="2020-12" db="EMBL/GenBank/DDBJ databases">
        <title>FDA dAtabase for Regulatory Grade micrObial Sequences (FDA-ARGOS): Supporting development and validation of Infectious Disease Dx tests.</title>
        <authorList>
            <person name="Sproer C."/>
            <person name="Gronow S."/>
            <person name="Severitt S."/>
            <person name="Schroder I."/>
            <person name="Tallon L."/>
            <person name="Sadzewicz L."/>
            <person name="Zhao X."/>
            <person name="Boylan J."/>
            <person name="Ott S."/>
            <person name="Bowen H."/>
            <person name="Vavikolanu K."/>
            <person name="Mehta A."/>
            <person name="Aluvathingal J."/>
            <person name="Nadendla S."/>
            <person name="Lowell S."/>
            <person name="Myers T."/>
            <person name="Yan Y."/>
            <person name="Sichtig H."/>
        </authorList>
    </citation>
    <scope>NUCLEOTIDE SEQUENCE [LARGE SCALE GENOMIC DNA]</scope>
    <source>
        <strain evidence="2 3">FDAARGOS_990</strain>
    </source>
</reference>
<name>A0A7T3ZYR9_9MICO</name>
<dbReference type="AlphaFoldDB" id="A0A7T3ZYR9"/>
<evidence type="ECO:0000313" key="2">
    <source>
        <dbReference type="EMBL" id="QQB14173.1"/>
    </source>
</evidence>